<dbReference type="InterPro" id="IPR015422">
    <property type="entry name" value="PyrdxlP-dep_Trfase_small"/>
</dbReference>
<dbReference type="Proteomes" id="UP000434052">
    <property type="component" value="Unassembled WGS sequence"/>
</dbReference>
<proteinExistence type="inferred from homology"/>
<sequence length="448" mass="48904">MKSLRHWQPTAWWTLRPSSPATVWKHAPDGPSNQALMTIMNNTNAPGQLAIHGGTPVRTTPFPGRRLFGEDELEAVTNVFRHAWDTGRDFGYQGPFEDEYVADFCAMQGGGFADAVSSGTSAVLIALAALELPGGSEIICSPVTDPGGLTPALWLGLHPIIADAAPGGFNVDAERIAQVLTPRTKALLLTHAGGIPIDMEPVAALAREHDLRIVEDCSQAHGARVNATPVGCFSDIAAFSTMFSKNHASGGCGGLVYTQDKQRYDTVRAFSDRGKPFARQDFDPKNPAHFLFPALNLNQDELSCAIGRSTLRRLPQTILRRRAIIEQVREQIDASSVLRILRPARHLEDSPFFMTVCVDTDKITCSKLEFARAVQAEGIPINPDYRYVVSEWPWLAPHCATPPSTPHAVSFRKSSFNILFHERFTDNDAKDIATALLKVEAAMAGPRS</sequence>
<dbReference type="PANTHER" id="PTHR30244">
    <property type="entry name" value="TRANSAMINASE"/>
    <property type="match status" value="1"/>
</dbReference>
<dbReference type="SUPFAM" id="SSF53383">
    <property type="entry name" value="PLP-dependent transferases"/>
    <property type="match status" value="1"/>
</dbReference>
<dbReference type="InterPro" id="IPR015421">
    <property type="entry name" value="PyrdxlP-dep_Trfase_major"/>
</dbReference>
<accession>A0A6P1ZIA0</accession>
<protein>
    <submittedName>
        <fullName evidence="5">Glutamine--scyllo-inositol aminotransferase</fullName>
    </submittedName>
</protein>
<evidence type="ECO:0000256" key="3">
    <source>
        <dbReference type="PIRSR" id="PIRSR000390-2"/>
    </source>
</evidence>
<name>A0A6P1ZIA0_9BACT</name>
<dbReference type="Gene3D" id="3.90.1150.10">
    <property type="entry name" value="Aspartate Aminotransferase, domain 1"/>
    <property type="match status" value="1"/>
</dbReference>
<organism evidence="5 6">
    <name type="scientific">Oceanidesulfovibrio marinus</name>
    <dbReference type="NCBI Taxonomy" id="370038"/>
    <lineage>
        <taxon>Bacteria</taxon>
        <taxon>Pseudomonadati</taxon>
        <taxon>Thermodesulfobacteriota</taxon>
        <taxon>Desulfovibrionia</taxon>
        <taxon>Desulfovibrionales</taxon>
        <taxon>Desulfovibrionaceae</taxon>
        <taxon>Oceanidesulfovibrio</taxon>
    </lineage>
</organism>
<dbReference type="Pfam" id="PF01041">
    <property type="entry name" value="DegT_DnrJ_EryC1"/>
    <property type="match status" value="1"/>
</dbReference>
<keyword evidence="5" id="KW-0808">Transferase</keyword>
<dbReference type="InterPro" id="IPR015424">
    <property type="entry name" value="PyrdxlP-dep_Trfase"/>
</dbReference>
<evidence type="ECO:0000313" key="5">
    <source>
        <dbReference type="EMBL" id="TVM34457.1"/>
    </source>
</evidence>
<dbReference type="GO" id="GO:0008483">
    <property type="term" value="F:transaminase activity"/>
    <property type="evidence" value="ECO:0007669"/>
    <property type="project" value="UniProtKB-KW"/>
</dbReference>
<reference evidence="5 6" key="1">
    <citation type="submission" date="2018-06" db="EMBL/GenBank/DDBJ databases">
        <title>Complete genome of Desulfovibrio marinus P48SEP.</title>
        <authorList>
            <person name="Crispim J.S."/>
            <person name="Vidigal P.M.P."/>
            <person name="Silva L.C.F."/>
            <person name="Araujo L.C."/>
            <person name="Laguardia C.N."/>
            <person name="Dias R.S."/>
            <person name="Sousa M.P."/>
            <person name="Paula S.O."/>
            <person name="Silva C."/>
        </authorList>
    </citation>
    <scope>NUCLEOTIDE SEQUENCE [LARGE SCALE GENOMIC DNA]</scope>
    <source>
        <strain evidence="5 6">P48SEP</strain>
    </source>
</reference>
<evidence type="ECO:0000313" key="6">
    <source>
        <dbReference type="Proteomes" id="UP000434052"/>
    </source>
</evidence>
<dbReference type="GO" id="GO:0030170">
    <property type="term" value="F:pyridoxal phosphate binding"/>
    <property type="evidence" value="ECO:0007669"/>
    <property type="project" value="TreeGrafter"/>
</dbReference>
<dbReference type="AlphaFoldDB" id="A0A6P1ZIA0"/>
<evidence type="ECO:0000256" key="4">
    <source>
        <dbReference type="RuleBase" id="RU004508"/>
    </source>
</evidence>
<keyword evidence="5" id="KW-0032">Aminotransferase</keyword>
<comment type="caution">
    <text evidence="5">The sequence shown here is derived from an EMBL/GenBank/DDBJ whole genome shotgun (WGS) entry which is preliminary data.</text>
</comment>
<dbReference type="EMBL" id="QMIF01000004">
    <property type="protein sequence ID" value="TVM34457.1"/>
    <property type="molecule type" value="Genomic_DNA"/>
</dbReference>
<feature type="modified residue" description="N6-(pyridoxal phosphate)lysine" evidence="3">
    <location>
        <position position="245"/>
    </location>
</feature>
<comment type="similarity">
    <text evidence="1 4">Belongs to the DegT/DnrJ/EryC1 family.</text>
</comment>
<feature type="active site" description="Proton acceptor" evidence="2">
    <location>
        <position position="245"/>
    </location>
</feature>
<dbReference type="OrthoDB" id="9766188at2"/>
<evidence type="ECO:0000256" key="1">
    <source>
        <dbReference type="ARBA" id="ARBA00037999"/>
    </source>
</evidence>
<dbReference type="Gene3D" id="3.40.640.10">
    <property type="entry name" value="Type I PLP-dependent aspartate aminotransferase-like (Major domain)"/>
    <property type="match status" value="1"/>
</dbReference>
<dbReference type="GO" id="GO:0000271">
    <property type="term" value="P:polysaccharide biosynthetic process"/>
    <property type="evidence" value="ECO:0007669"/>
    <property type="project" value="TreeGrafter"/>
</dbReference>
<evidence type="ECO:0000256" key="2">
    <source>
        <dbReference type="PIRSR" id="PIRSR000390-1"/>
    </source>
</evidence>
<dbReference type="InterPro" id="IPR000653">
    <property type="entry name" value="DegT/StrS_aminotransferase"/>
</dbReference>
<dbReference type="PANTHER" id="PTHR30244:SF34">
    <property type="entry name" value="DTDP-4-AMINO-4,6-DIDEOXYGALACTOSE TRANSAMINASE"/>
    <property type="match status" value="1"/>
</dbReference>
<dbReference type="PIRSF" id="PIRSF000390">
    <property type="entry name" value="PLP_StrS"/>
    <property type="match status" value="1"/>
</dbReference>
<keyword evidence="3 4" id="KW-0663">Pyridoxal phosphate</keyword>
<gene>
    <name evidence="5" type="ORF">DQK91_07735</name>
</gene>